<dbReference type="InterPro" id="IPR000515">
    <property type="entry name" value="MetI-like"/>
</dbReference>
<dbReference type="EMBL" id="QRAP01000004">
    <property type="protein sequence ID" value="RDK92034.1"/>
    <property type="molecule type" value="Genomic_DNA"/>
</dbReference>
<feature type="domain" description="ABC transmembrane type-1" evidence="7">
    <location>
        <begin position="416"/>
        <end position="700"/>
    </location>
</feature>
<feature type="transmembrane region" description="Helical" evidence="6">
    <location>
        <begin position="563"/>
        <end position="589"/>
    </location>
</feature>
<comment type="subcellular location">
    <subcellularLocation>
        <location evidence="1">Cell inner membrane</location>
        <topology evidence="1">Multi-pass membrane protein</topology>
    </subcellularLocation>
    <subcellularLocation>
        <location evidence="6">Cell membrane</location>
        <topology evidence="6">Multi-pass membrane protein</topology>
    </subcellularLocation>
</comment>
<comment type="caution">
    <text evidence="8">The sequence shown here is derived from an EMBL/GenBank/DDBJ whole genome shotgun (WGS) entry which is preliminary data.</text>
</comment>
<evidence type="ECO:0000256" key="3">
    <source>
        <dbReference type="ARBA" id="ARBA00022692"/>
    </source>
</evidence>
<dbReference type="OrthoDB" id="9785113at2"/>
<dbReference type="CDD" id="cd06261">
    <property type="entry name" value="TM_PBP2"/>
    <property type="match status" value="1"/>
</dbReference>
<dbReference type="SUPFAM" id="SSF69322">
    <property type="entry name" value="Tricorn protease domain 2"/>
    <property type="match status" value="1"/>
</dbReference>
<keyword evidence="2" id="KW-0997">Cell inner membrane</keyword>
<dbReference type="AlphaFoldDB" id="A0A370QRZ0"/>
<reference evidence="8 9" key="1">
    <citation type="submission" date="2018-07" db="EMBL/GenBank/DDBJ databases">
        <title>Genomic Encyclopedia of Type Strains, Phase IV (KMG-IV): sequencing the most valuable type-strain genomes for metagenomic binning, comparative biology and taxonomic classification.</title>
        <authorList>
            <person name="Goeker M."/>
        </authorList>
    </citation>
    <scope>NUCLEOTIDE SEQUENCE [LARGE SCALE GENOMIC DNA]</scope>
    <source>
        <strain evidence="8 9">DSM 103736</strain>
    </source>
</reference>
<keyword evidence="6" id="KW-0813">Transport</keyword>
<evidence type="ECO:0000313" key="9">
    <source>
        <dbReference type="Proteomes" id="UP000254848"/>
    </source>
</evidence>
<dbReference type="Proteomes" id="UP000254848">
    <property type="component" value="Unassembled WGS sequence"/>
</dbReference>
<gene>
    <name evidence="8" type="ORF">C8D90_104186</name>
</gene>
<proteinExistence type="inferred from homology"/>
<accession>A0A370QRZ0</accession>
<sequence length="718" mass="77694">MGLTPSQTTPLGRRRARRDRLTRYAISAGGVWVLLTLMLIFFYLIYTVWPLFRPASIGAAQPLAWQAHSPTLTAGVEHSGQWAWRVDQSGTGTFFSLKTGGESGTSGPLMPSPPTAFARLDGNNTLLALGDGEGRIRLVTPRFRTPGDAPAPQWGDDYGTAPQLFDPRRQPLTQLGIARRGNDVMAAALTADGRVLMGTWRPKGWQVNVLEAREPVSQLLLAPDAGRLFLLGKTHLSVFAPDNGSAEPREDIALDARRMLLLPGASSLLLLGGDGVVSQWFEVNRRDETHLTRIRDYSAQKTIALMTAEPYRRVFATLARGGALSLYDELQTSPLLTYKLPADTRGIWFASAGDGLLTENARGMVWYPLDNAYPGINWRTLLLPVWFENYPAPDYVWQSTSGADDYQAKYSLWPVVAGTLKAALYALAFAAPLAVAGAVYTACFMSAGLRRVVKPAIEMTGALPTVVIGLVAAIWLAPVIEAHLLALLLLPLALPLVTLGGGALCARWLKPARQRAGAGREILFLLPLVAVTVAALFAVAPWLERLIWDMPLHEFLGDRYEQRNALVVAVALGFALVPVIFTLAEDALFGVPPALTQGSLALGATPWQTVWHVVLPGASAGIFSALMIGLGRAVGETMIVLMATGNTPLLDASPFQGLRALAANIAIEMPEAVAGSAHYRILFLTALVLFVFTFVVNTLAEAVRLRLRARYDTQREGL</sequence>
<evidence type="ECO:0000313" key="8">
    <source>
        <dbReference type="EMBL" id="RDK92034.1"/>
    </source>
</evidence>
<dbReference type="PANTHER" id="PTHR42727">
    <property type="entry name" value="PHOSPHATE TRANSPORT SYSTEM PERMEASE PROTEIN"/>
    <property type="match status" value="1"/>
</dbReference>
<name>A0A370QRZ0_9GAMM</name>
<keyword evidence="5 6" id="KW-0472">Membrane</keyword>
<evidence type="ECO:0000256" key="5">
    <source>
        <dbReference type="ARBA" id="ARBA00023136"/>
    </source>
</evidence>
<protein>
    <submittedName>
        <fullName evidence="8">Phosphate transport system permease protein</fullName>
    </submittedName>
</protein>
<feature type="transmembrane region" description="Helical" evidence="6">
    <location>
        <begin position="461"/>
        <end position="480"/>
    </location>
</feature>
<evidence type="ECO:0000256" key="4">
    <source>
        <dbReference type="ARBA" id="ARBA00022989"/>
    </source>
</evidence>
<dbReference type="PANTHER" id="PTHR42727:SF1">
    <property type="entry name" value="PHOSPHATE TRANSPORT SYSTEM PERMEASE"/>
    <property type="match status" value="1"/>
</dbReference>
<comment type="similarity">
    <text evidence="6">Belongs to the binding-protein-dependent transport system permease family.</text>
</comment>
<feature type="transmembrane region" description="Helical" evidence="6">
    <location>
        <begin position="610"/>
        <end position="630"/>
    </location>
</feature>
<dbReference type="GO" id="GO:0055085">
    <property type="term" value="P:transmembrane transport"/>
    <property type="evidence" value="ECO:0007669"/>
    <property type="project" value="InterPro"/>
</dbReference>
<feature type="transmembrane region" description="Helical" evidence="6">
    <location>
        <begin position="521"/>
        <end position="543"/>
    </location>
</feature>
<keyword evidence="9" id="KW-1185">Reference proteome</keyword>
<feature type="transmembrane region" description="Helical" evidence="6">
    <location>
        <begin position="679"/>
        <end position="700"/>
    </location>
</feature>
<dbReference type="Gene3D" id="1.10.3720.10">
    <property type="entry name" value="MetI-like"/>
    <property type="match status" value="1"/>
</dbReference>
<dbReference type="RefSeq" id="WP_115458362.1">
    <property type="nucleotide sequence ID" value="NZ_QRAP01000004.1"/>
</dbReference>
<dbReference type="GO" id="GO:0005886">
    <property type="term" value="C:plasma membrane"/>
    <property type="evidence" value="ECO:0007669"/>
    <property type="project" value="UniProtKB-SubCell"/>
</dbReference>
<evidence type="ECO:0000256" key="6">
    <source>
        <dbReference type="RuleBase" id="RU363032"/>
    </source>
</evidence>
<evidence type="ECO:0000256" key="1">
    <source>
        <dbReference type="ARBA" id="ARBA00004429"/>
    </source>
</evidence>
<evidence type="ECO:0000259" key="7">
    <source>
        <dbReference type="PROSITE" id="PS50928"/>
    </source>
</evidence>
<keyword evidence="2" id="KW-1003">Cell membrane</keyword>
<feature type="transmembrane region" description="Helical" evidence="6">
    <location>
        <begin position="21"/>
        <end position="46"/>
    </location>
</feature>
<evidence type="ECO:0000256" key="2">
    <source>
        <dbReference type="ARBA" id="ARBA00022519"/>
    </source>
</evidence>
<dbReference type="Pfam" id="PF00528">
    <property type="entry name" value="BPD_transp_1"/>
    <property type="match status" value="1"/>
</dbReference>
<dbReference type="InterPro" id="IPR035906">
    <property type="entry name" value="MetI-like_sf"/>
</dbReference>
<organism evidence="8 9">
    <name type="scientific">Enterobacillus tribolii</name>
    <dbReference type="NCBI Taxonomy" id="1487935"/>
    <lineage>
        <taxon>Bacteria</taxon>
        <taxon>Pseudomonadati</taxon>
        <taxon>Pseudomonadota</taxon>
        <taxon>Gammaproteobacteria</taxon>
        <taxon>Enterobacterales</taxon>
        <taxon>Hafniaceae</taxon>
        <taxon>Enterobacillus</taxon>
    </lineage>
</organism>
<feature type="transmembrane region" description="Helical" evidence="6">
    <location>
        <begin position="486"/>
        <end position="509"/>
    </location>
</feature>
<keyword evidence="3 6" id="KW-0812">Transmembrane</keyword>
<keyword evidence="4 6" id="KW-1133">Transmembrane helix</keyword>
<feature type="transmembrane region" description="Helical" evidence="6">
    <location>
        <begin position="424"/>
        <end position="449"/>
    </location>
</feature>
<dbReference type="SUPFAM" id="SSF161098">
    <property type="entry name" value="MetI-like"/>
    <property type="match status" value="2"/>
</dbReference>
<dbReference type="PROSITE" id="PS50928">
    <property type="entry name" value="ABC_TM1"/>
    <property type="match status" value="1"/>
</dbReference>